<dbReference type="GeneID" id="93077104"/>
<dbReference type="InterPro" id="IPR011925">
    <property type="entry name" value="LolCE_TM"/>
</dbReference>
<dbReference type="InterPro" id="IPR051447">
    <property type="entry name" value="Lipoprotein-release_system"/>
</dbReference>
<keyword evidence="5 8" id="KW-0812">Transmembrane</keyword>
<protein>
    <submittedName>
        <fullName evidence="11">Lipoprotein releasing system, transmembrane protein, LolC/E family</fullName>
    </submittedName>
</protein>
<dbReference type="Proteomes" id="UP000011820">
    <property type="component" value="Chromosome"/>
</dbReference>
<feature type="transmembrane region" description="Helical" evidence="8">
    <location>
        <begin position="354"/>
        <end position="371"/>
    </location>
</feature>
<evidence type="ECO:0000256" key="4">
    <source>
        <dbReference type="ARBA" id="ARBA00022475"/>
    </source>
</evidence>
<evidence type="ECO:0000256" key="6">
    <source>
        <dbReference type="ARBA" id="ARBA00022989"/>
    </source>
</evidence>
<evidence type="ECO:0000259" key="10">
    <source>
        <dbReference type="Pfam" id="PF12704"/>
    </source>
</evidence>
<feature type="transmembrane region" description="Helical" evidence="8">
    <location>
        <begin position="318"/>
        <end position="342"/>
    </location>
</feature>
<accession>A0ABN4B1Z9</accession>
<reference evidence="11 12" key="1">
    <citation type="journal article" date="2013" name="Genome Announc.">
        <title>Complete Genome Sequence of a Chinese Strain of 'Candidatus Liberibacter asiaticus'.</title>
        <authorList>
            <person name="Lin H."/>
            <person name="Han C.S."/>
            <person name="Liu B."/>
            <person name="Lou B."/>
            <person name="Bai X."/>
            <person name="Deng C."/>
            <person name="Civerolo E.L."/>
            <person name="Gupta G."/>
        </authorList>
    </citation>
    <scope>NUCLEOTIDE SEQUENCE [LARGE SCALE GENOMIC DNA]</scope>
    <source>
        <strain evidence="12">gxpsy</strain>
    </source>
</reference>
<dbReference type="PANTHER" id="PTHR30489:SF0">
    <property type="entry name" value="LIPOPROTEIN-RELEASING SYSTEM TRANSMEMBRANE PROTEIN LOLE"/>
    <property type="match status" value="1"/>
</dbReference>
<feature type="domain" description="ABC3 transporter permease C-terminal" evidence="9">
    <location>
        <begin position="277"/>
        <end position="410"/>
    </location>
</feature>
<evidence type="ECO:0000313" key="11">
    <source>
        <dbReference type="EMBL" id="AGH17107.1"/>
    </source>
</evidence>
<sequence length="417" mass="46455">MSIFSRFEVIVAWRYLFSNRKNAFISIASFISFIGVMIGVMALIVVMSVMNGFREDMIKRVLGINGHVVIQQKYYPLVDYQFIANRLDFIPDVIKVLPFVSGQAFVSGLSSGGSGVLVRGISNSDFSYLQNSFSRFYGNVSNDFDRGKGVIIGKDLARNLGISIGDKINILSPYGDVTPMGMGIRSKSYTVLGMFRMRFPDYDNGMVYMSLQEAQLYFNLENAVSGIEVFVKDPDAIEKTHENIVRILGNGVVVIDWQQRYQIFFSAMKVESNAMFVILALIVLVAALNIISSLVMLVQERRRDIAILRTMGARISSIMSIFFMIGAFIGIAGTGMGMIVGILISCNVEAIRKFFLHTLGVVIFDTEAYLLTELPSKISWVEVSWIISMALALSLLATIFPSWKASRIDPVKVLRGE</sequence>
<evidence type="ECO:0000259" key="9">
    <source>
        <dbReference type="Pfam" id="PF02687"/>
    </source>
</evidence>
<evidence type="ECO:0000256" key="7">
    <source>
        <dbReference type="ARBA" id="ARBA00023136"/>
    </source>
</evidence>
<evidence type="ECO:0000256" key="1">
    <source>
        <dbReference type="ARBA" id="ARBA00004651"/>
    </source>
</evidence>
<evidence type="ECO:0000256" key="5">
    <source>
        <dbReference type="ARBA" id="ARBA00022692"/>
    </source>
</evidence>
<dbReference type="NCBIfam" id="TIGR02212">
    <property type="entry name" value="lolCE"/>
    <property type="match status" value="1"/>
</dbReference>
<comment type="similarity">
    <text evidence="2">Belongs to the ABC-4 integral membrane protein family. LolC/E subfamily.</text>
</comment>
<evidence type="ECO:0000313" key="12">
    <source>
        <dbReference type="Proteomes" id="UP000011820"/>
    </source>
</evidence>
<comment type="subcellular location">
    <subcellularLocation>
        <location evidence="1">Cell membrane</location>
        <topology evidence="1">Multi-pass membrane protein</topology>
    </subcellularLocation>
</comment>
<keyword evidence="7 8" id="KW-0472">Membrane</keyword>
<organism evidence="11 12">
    <name type="scientific">Candidatus Liberibacter asiaticus str. gxpsy</name>
    <dbReference type="NCBI Taxonomy" id="1174529"/>
    <lineage>
        <taxon>Bacteria</taxon>
        <taxon>Pseudomonadati</taxon>
        <taxon>Pseudomonadota</taxon>
        <taxon>Alphaproteobacteria</taxon>
        <taxon>Hyphomicrobiales</taxon>
        <taxon>Rhizobiaceae</taxon>
        <taxon>Liberibacter</taxon>
    </lineage>
</organism>
<gene>
    <name evidence="11" type="ORF">WSI_03685</name>
</gene>
<proteinExistence type="inferred from homology"/>
<dbReference type="EMBL" id="CP004005">
    <property type="protein sequence ID" value="AGH17107.1"/>
    <property type="molecule type" value="Genomic_DNA"/>
</dbReference>
<dbReference type="Pfam" id="PF02687">
    <property type="entry name" value="FtsX"/>
    <property type="match status" value="1"/>
</dbReference>
<dbReference type="PANTHER" id="PTHR30489">
    <property type="entry name" value="LIPOPROTEIN-RELEASING SYSTEM TRANSMEMBRANE PROTEIN LOLE"/>
    <property type="match status" value="1"/>
</dbReference>
<feature type="domain" description="MacB-like periplasmic core" evidence="10">
    <location>
        <begin position="29"/>
        <end position="245"/>
    </location>
</feature>
<feature type="transmembrane region" description="Helical" evidence="8">
    <location>
        <begin position="23"/>
        <end position="50"/>
    </location>
</feature>
<evidence type="ECO:0000256" key="3">
    <source>
        <dbReference type="ARBA" id="ARBA00022448"/>
    </source>
</evidence>
<dbReference type="InterPro" id="IPR025857">
    <property type="entry name" value="MacB_PCD"/>
</dbReference>
<dbReference type="RefSeq" id="WP_015452703.1">
    <property type="nucleotide sequence ID" value="NC_020549.1"/>
</dbReference>
<dbReference type="Pfam" id="PF12704">
    <property type="entry name" value="MacB_PCD"/>
    <property type="match status" value="1"/>
</dbReference>
<feature type="transmembrane region" description="Helical" evidence="8">
    <location>
        <begin position="383"/>
        <end position="403"/>
    </location>
</feature>
<name>A0ABN4B1Z9_LIBAS</name>
<evidence type="ECO:0000256" key="2">
    <source>
        <dbReference type="ARBA" id="ARBA00005236"/>
    </source>
</evidence>
<keyword evidence="6 8" id="KW-1133">Transmembrane helix</keyword>
<feature type="transmembrane region" description="Helical" evidence="8">
    <location>
        <begin position="274"/>
        <end position="298"/>
    </location>
</feature>
<keyword evidence="11" id="KW-0449">Lipoprotein</keyword>
<dbReference type="InterPro" id="IPR003838">
    <property type="entry name" value="ABC3_permease_C"/>
</dbReference>
<keyword evidence="12" id="KW-1185">Reference proteome</keyword>
<evidence type="ECO:0000256" key="8">
    <source>
        <dbReference type="SAM" id="Phobius"/>
    </source>
</evidence>
<keyword evidence="4" id="KW-1003">Cell membrane</keyword>
<keyword evidence="3" id="KW-0813">Transport</keyword>